<gene>
    <name evidence="1" type="ORF">Pgy4_09348</name>
</gene>
<dbReference type="HOGENOM" id="CLU_3366730_0_0_6"/>
<dbReference type="AlphaFoldDB" id="F3C2U4"/>
<sequence>MSGHDDHAALFTVPGEMVFQLGNALAIQRGERLID</sequence>
<dbReference type="Proteomes" id="UP000005466">
    <property type="component" value="Unassembled WGS sequence"/>
</dbReference>
<reference evidence="1 2" key="1">
    <citation type="journal article" date="2011" name="PLoS Pathog.">
        <title>Dynamic evolution of pathogenicity revealed by sequencing and comparative genomics of 19 Pseudomonas syringae isolates.</title>
        <authorList>
            <person name="Baltrus D.A."/>
            <person name="Nishimura M.T."/>
            <person name="Romanchuk A."/>
            <person name="Chang J.H."/>
            <person name="Mukhtar M.S."/>
            <person name="Cherkis K."/>
            <person name="Roach J."/>
            <person name="Grant S.R."/>
            <person name="Jones C.D."/>
            <person name="Dangl J.L."/>
        </authorList>
    </citation>
    <scope>NUCLEOTIDE SEQUENCE [LARGE SCALE GENOMIC DNA]</scope>
    <source>
        <strain evidence="2">race 4</strain>
    </source>
</reference>
<organism evidence="1 2">
    <name type="scientific">Pseudomonas savastanoi pv. glycinea str. race 4</name>
    <dbReference type="NCBI Taxonomy" id="875330"/>
    <lineage>
        <taxon>Bacteria</taxon>
        <taxon>Pseudomonadati</taxon>
        <taxon>Pseudomonadota</taxon>
        <taxon>Gammaproteobacteria</taxon>
        <taxon>Pseudomonadales</taxon>
        <taxon>Pseudomonadaceae</taxon>
        <taxon>Pseudomonas</taxon>
    </lineage>
</organism>
<proteinExistence type="predicted"/>
<protein>
    <submittedName>
        <fullName evidence="1">Uncharacterized protein</fullName>
    </submittedName>
</protein>
<comment type="caution">
    <text evidence="1">The sequence shown here is derived from an EMBL/GenBank/DDBJ whole genome shotgun (WGS) entry which is preliminary data.</text>
</comment>
<dbReference type="EMBL" id="ADWY01000388">
    <property type="protein sequence ID" value="EGH10202.1"/>
    <property type="molecule type" value="Genomic_DNA"/>
</dbReference>
<evidence type="ECO:0000313" key="1">
    <source>
        <dbReference type="EMBL" id="EGH10202.1"/>
    </source>
</evidence>
<dbReference type="BioCyc" id="PSYR875330:G11XH-1865-MONOMER"/>
<accession>F3C2U4</accession>
<evidence type="ECO:0000313" key="2">
    <source>
        <dbReference type="Proteomes" id="UP000005466"/>
    </source>
</evidence>
<name>F3C2U4_PSESG</name>